<accession>A0A1G2MSQ9</accession>
<name>A0A1G2MSQ9_9BACT</name>
<dbReference type="EMBL" id="MHRQ01000014">
    <property type="protein sequence ID" value="OHA26930.1"/>
    <property type="molecule type" value="Genomic_DNA"/>
</dbReference>
<dbReference type="GO" id="GO:0003677">
    <property type="term" value="F:DNA binding"/>
    <property type="evidence" value="ECO:0007669"/>
    <property type="project" value="UniProtKB-KW"/>
</dbReference>
<dbReference type="SUPFAM" id="SSF88659">
    <property type="entry name" value="Sigma3 and sigma4 domains of RNA polymerase sigma factors"/>
    <property type="match status" value="1"/>
</dbReference>
<dbReference type="InterPro" id="IPR013249">
    <property type="entry name" value="RNA_pol_sigma70_r4_t2"/>
</dbReference>
<evidence type="ECO:0000256" key="3">
    <source>
        <dbReference type="ARBA" id="ARBA00023082"/>
    </source>
</evidence>
<evidence type="ECO:0000256" key="1">
    <source>
        <dbReference type="ARBA" id="ARBA00010641"/>
    </source>
</evidence>
<dbReference type="Gene3D" id="1.10.10.10">
    <property type="entry name" value="Winged helix-like DNA-binding domain superfamily/Winged helix DNA-binding domain"/>
    <property type="match status" value="1"/>
</dbReference>
<dbReference type="GO" id="GO:0016987">
    <property type="term" value="F:sigma factor activity"/>
    <property type="evidence" value="ECO:0007669"/>
    <property type="project" value="UniProtKB-KW"/>
</dbReference>
<keyword evidence="5" id="KW-0804">Transcription</keyword>
<evidence type="ECO:0000259" key="6">
    <source>
        <dbReference type="Pfam" id="PF04542"/>
    </source>
</evidence>
<dbReference type="InterPro" id="IPR014284">
    <property type="entry name" value="RNA_pol_sigma-70_dom"/>
</dbReference>
<proteinExistence type="inferred from homology"/>
<comment type="similarity">
    <text evidence="1">Belongs to the sigma-70 factor family. ECF subfamily.</text>
</comment>
<dbReference type="InterPro" id="IPR039425">
    <property type="entry name" value="RNA_pol_sigma-70-like"/>
</dbReference>
<dbReference type="Pfam" id="PF04542">
    <property type="entry name" value="Sigma70_r2"/>
    <property type="match status" value="1"/>
</dbReference>
<evidence type="ECO:0000313" key="9">
    <source>
        <dbReference type="Proteomes" id="UP000177565"/>
    </source>
</evidence>
<evidence type="ECO:0000256" key="5">
    <source>
        <dbReference type="ARBA" id="ARBA00023163"/>
    </source>
</evidence>
<keyword evidence="2" id="KW-0805">Transcription regulation</keyword>
<dbReference type="AlphaFoldDB" id="A0A1G2MSQ9"/>
<feature type="domain" description="RNA polymerase sigma factor 70 region 4 type 2" evidence="7">
    <location>
        <begin position="163"/>
        <end position="213"/>
    </location>
</feature>
<feature type="domain" description="RNA polymerase sigma-70 region 2" evidence="6">
    <location>
        <begin position="63"/>
        <end position="133"/>
    </location>
</feature>
<evidence type="ECO:0000256" key="2">
    <source>
        <dbReference type="ARBA" id="ARBA00023015"/>
    </source>
</evidence>
<dbReference type="InterPro" id="IPR013325">
    <property type="entry name" value="RNA_pol_sigma_r2"/>
</dbReference>
<dbReference type="PANTHER" id="PTHR43133">
    <property type="entry name" value="RNA POLYMERASE ECF-TYPE SIGMA FACTO"/>
    <property type="match status" value="1"/>
</dbReference>
<dbReference type="NCBIfam" id="TIGR02937">
    <property type="entry name" value="sigma70-ECF"/>
    <property type="match status" value="1"/>
</dbReference>
<protein>
    <recommendedName>
        <fullName evidence="10">RNA polymerase sigma factor</fullName>
    </recommendedName>
</protein>
<dbReference type="InterPro" id="IPR007627">
    <property type="entry name" value="RNA_pol_sigma70_r2"/>
</dbReference>
<comment type="caution">
    <text evidence="8">The sequence shown here is derived from an EMBL/GenBank/DDBJ whole genome shotgun (WGS) entry which is preliminary data.</text>
</comment>
<organism evidence="8 9">
    <name type="scientific">Candidatus Taylorbacteria bacterium RIFCSPHIGHO2_02_FULL_46_13</name>
    <dbReference type="NCBI Taxonomy" id="1802312"/>
    <lineage>
        <taxon>Bacteria</taxon>
        <taxon>Candidatus Tayloriibacteriota</taxon>
    </lineage>
</organism>
<dbReference type="Proteomes" id="UP000177565">
    <property type="component" value="Unassembled WGS sequence"/>
</dbReference>
<dbReference type="PANTHER" id="PTHR43133:SF8">
    <property type="entry name" value="RNA POLYMERASE SIGMA FACTOR HI_1459-RELATED"/>
    <property type="match status" value="1"/>
</dbReference>
<evidence type="ECO:0000259" key="7">
    <source>
        <dbReference type="Pfam" id="PF08281"/>
    </source>
</evidence>
<evidence type="ECO:0008006" key="10">
    <source>
        <dbReference type="Google" id="ProtNLM"/>
    </source>
</evidence>
<reference evidence="8 9" key="1">
    <citation type="journal article" date="2016" name="Nat. Commun.">
        <title>Thousands of microbial genomes shed light on interconnected biogeochemical processes in an aquifer system.</title>
        <authorList>
            <person name="Anantharaman K."/>
            <person name="Brown C.T."/>
            <person name="Hug L.A."/>
            <person name="Sharon I."/>
            <person name="Castelle C.J."/>
            <person name="Probst A.J."/>
            <person name="Thomas B.C."/>
            <person name="Singh A."/>
            <person name="Wilkins M.J."/>
            <person name="Karaoz U."/>
            <person name="Brodie E.L."/>
            <person name="Williams K.H."/>
            <person name="Hubbard S.S."/>
            <person name="Banfield J.F."/>
        </authorList>
    </citation>
    <scope>NUCLEOTIDE SEQUENCE [LARGE SCALE GENOMIC DNA]</scope>
</reference>
<dbReference type="Gene3D" id="1.10.1740.10">
    <property type="match status" value="1"/>
</dbReference>
<gene>
    <name evidence="8" type="ORF">A3C06_02295</name>
</gene>
<dbReference type="InterPro" id="IPR036388">
    <property type="entry name" value="WH-like_DNA-bd_sf"/>
</dbReference>
<dbReference type="SUPFAM" id="SSF88946">
    <property type="entry name" value="Sigma2 domain of RNA polymerase sigma factors"/>
    <property type="match status" value="1"/>
</dbReference>
<evidence type="ECO:0000313" key="8">
    <source>
        <dbReference type="EMBL" id="OHA26930.1"/>
    </source>
</evidence>
<evidence type="ECO:0000256" key="4">
    <source>
        <dbReference type="ARBA" id="ARBA00023125"/>
    </source>
</evidence>
<sequence>MNVVDIYWRGRTANSGPPPFKGQEVSYLLLEQKESAVGKALSETDEEVLRLSIATDPELFSVIVRRYQEAFLRKARSILKDEAEAEDVVQEVFVKIYAKGARFHRVAGASFKSWAYKILINTCLTVYRKTSRTRINVSPEEFDETLLAVAGNDASESRLSYDAFLSILSRMPQTLALLLRRMVLFGQHPKEIALSEGISTGAVRTRLHRARRAFEKVRIEIN</sequence>
<dbReference type="GO" id="GO:0006352">
    <property type="term" value="P:DNA-templated transcription initiation"/>
    <property type="evidence" value="ECO:0007669"/>
    <property type="project" value="InterPro"/>
</dbReference>
<dbReference type="InterPro" id="IPR013324">
    <property type="entry name" value="RNA_pol_sigma_r3/r4-like"/>
</dbReference>
<dbReference type="STRING" id="1802312.A3C06_02295"/>
<keyword evidence="4" id="KW-0238">DNA-binding</keyword>
<dbReference type="Pfam" id="PF08281">
    <property type="entry name" value="Sigma70_r4_2"/>
    <property type="match status" value="1"/>
</dbReference>
<keyword evidence="3" id="KW-0731">Sigma factor</keyword>